<dbReference type="EMBL" id="AZDI01000017">
    <property type="protein sequence ID" value="KRK45074.1"/>
    <property type="molecule type" value="Genomic_DNA"/>
</dbReference>
<keyword evidence="1" id="KW-1133">Transmembrane helix</keyword>
<sequence>MHIISSSLPVCYNDGKGGDDLRFIFKALIVVVIILAFPLSIVLVFKNWSTAIGTSTPMQLKFDWLDQYEPIYLFWSGIILAAVLIVLLIITLFWPRSQSLYLHQKSDGQVTISKKAIEHFALSALQHEPFIGNPKVSAKLSRKRITLKISGDLLNSVNAKKQTANFLNQLKKDLRICLGISEQKKIKIRLVDFNESDANVHQSRVV</sequence>
<keyword evidence="3" id="KW-1185">Reference proteome</keyword>
<evidence type="ECO:0000313" key="3">
    <source>
        <dbReference type="Proteomes" id="UP000051450"/>
    </source>
</evidence>
<dbReference type="NCBIfam" id="NF033218">
    <property type="entry name" value="anchor_AmaP"/>
    <property type="match status" value="1"/>
</dbReference>
<dbReference type="AlphaFoldDB" id="A0A0R1HPA6"/>
<evidence type="ECO:0000256" key="1">
    <source>
        <dbReference type="SAM" id="Phobius"/>
    </source>
</evidence>
<feature type="transmembrane region" description="Helical" evidence="1">
    <location>
        <begin position="23"/>
        <end position="45"/>
    </location>
</feature>
<accession>A0A0R1HPA6</accession>
<protein>
    <recommendedName>
        <fullName evidence="4">Alkaline shock response membrane anchor protein AmaP</fullName>
    </recommendedName>
</protein>
<name>A0A0R1HPA6_9LACO</name>
<gene>
    <name evidence="2" type="ORF">FC66_GL000540</name>
</gene>
<comment type="caution">
    <text evidence="2">The sequence shown here is derived from an EMBL/GenBank/DDBJ whole genome shotgun (WGS) entry which is preliminary data.</text>
</comment>
<dbReference type="PATRIC" id="fig|1423719.4.peg.548"/>
<evidence type="ECO:0008006" key="4">
    <source>
        <dbReference type="Google" id="ProtNLM"/>
    </source>
</evidence>
<evidence type="ECO:0000313" key="2">
    <source>
        <dbReference type="EMBL" id="KRK45074.1"/>
    </source>
</evidence>
<keyword evidence="1" id="KW-0812">Transmembrane</keyword>
<dbReference type="STRING" id="1423719.FC66_GL000540"/>
<organism evidence="2 3">
    <name type="scientific">Dellaglioa algida DSM 15638</name>
    <dbReference type="NCBI Taxonomy" id="1423719"/>
    <lineage>
        <taxon>Bacteria</taxon>
        <taxon>Bacillati</taxon>
        <taxon>Bacillota</taxon>
        <taxon>Bacilli</taxon>
        <taxon>Lactobacillales</taxon>
        <taxon>Lactobacillaceae</taxon>
        <taxon>Dellaglioa</taxon>
    </lineage>
</organism>
<reference evidence="2 3" key="1">
    <citation type="journal article" date="2015" name="Genome Announc.">
        <title>Expanding the biotechnology potential of lactobacilli through comparative genomics of 213 strains and associated genera.</title>
        <authorList>
            <person name="Sun Z."/>
            <person name="Harris H.M."/>
            <person name="McCann A."/>
            <person name="Guo C."/>
            <person name="Argimon S."/>
            <person name="Zhang W."/>
            <person name="Yang X."/>
            <person name="Jeffery I.B."/>
            <person name="Cooney J.C."/>
            <person name="Kagawa T.F."/>
            <person name="Liu W."/>
            <person name="Song Y."/>
            <person name="Salvetti E."/>
            <person name="Wrobel A."/>
            <person name="Rasinkangas P."/>
            <person name="Parkhill J."/>
            <person name="Rea M.C."/>
            <person name="O'Sullivan O."/>
            <person name="Ritari J."/>
            <person name="Douillard F.P."/>
            <person name="Paul Ross R."/>
            <person name="Yang R."/>
            <person name="Briner A.E."/>
            <person name="Felis G.E."/>
            <person name="de Vos W.M."/>
            <person name="Barrangou R."/>
            <person name="Klaenhammer T.R."/>
            <person name="Caufield P.W."/>
            <person name="Cui Y."/>
            <person name="Zhang H."/>
            <person name="O'Toole P.W."/>
        </authorList>
    </citation>
    <scope>NUCLEOTIDE SEQUENCE [LARGE SCALE GENOMIC DNA]</scope>
    <source>
        <strain evidence="2 3">DSM 15638</strain>
    </source>
</reference>
<proteinExistence type="predicted"/>
<feature type="transmembrane region" description="Helical" evidence="1">
    <location>
        <begin position="72"/>
        <end position="94"/>
    </location>
</feature>
<dbReference type="Proteomes" id="UP000051450">
    <property type="component" value="Unassembled WGS sequence"/>
</dbReference>
<keyword evidence="1" id="KW-0472">Membrane</keyword>